<protein>
    <recommendedName>
        <fullName evidence="3">Tyr recombinase domain-containing protein</fullName>
    </recommendedName>
</protein>
<evidence type="ECO:0000256" key="1">
    <source>
        <dbReference type="ARBA" id="ARBA00023125"/>
    </source>
</evidence>
<gene>
    <name evidence="4" type="ORF">GCM10017774_37670</name>
</gene>
<keyword evidence="2" id="KW-0233">DNA recombination</keyword>
<dbReference type="RefSeq" id="WP_308436368.1">
    <property type="nucleotide sequence ID" value="NZ_BNAR01000005.1"/>
</dbReference>
<name>A0ABQ3ME78_9PSEU</name>
<evidence type="ECO:0000256" key="2">
    <source>
        <dbReference type="ARBA" id="ARBA00023172"/>
    </source>
</evidence>
<accession>A0ABQ3ME78</accession>
<evidence type="ECO:0000259" key="3">
    <source>
        <dbReference type="PROSITE" id="PS51898"/>
    </source>
</evidence>
<dbReference type="EMBL" id="BNAR01000005">
    <property type="protein sequence ID" value="GHH42059.1"/>
    <property type="molecule type" value="Genomic_DNA"/>
</dbReference>
<feature type="domain" description="Tyr recombinase" evidence="3">
    <location>
        <begin position="139"/>
        <end position="322"/>
    </location>
</feature>
<evidence type="ECO:0000313" key="4">
    <source>
        <dbReference type="EMBL" id="GHH42059.1"/>
    </source>
</evidence>
<organism evidence="4 5">
    <name type="scientific">Lentzea cavernae</name>
    <dbReference type="NCBI Taxonomy" id="2020703"/>
    <lineage>
        <taxon>Bacteria</taxon>
        <taxon>Bacillati</taxon>
        <taxon>Actinomycetota</taxon>
        <taxon>Actinomycetes</taxon>
        <taxon>Pseudonocardiales</taxon>
        <taxon>Pseudonocardiaceae</taxon>
        <taxon>Lentzea</taxon>
    </lineage>
</organism>
<comment type="caution">
    <text evidence="4">The sequence shown here is derived from an EMBL/GenBank/DDBJ whole genome shotgun (WGS) entry which is preliminary data.</text>
</comment>
<evidence type="ECO:0000313" key="5">
    <source>
        <dbReference type="Proteomes" id="UP000605568"/>
    </source>
</evidence>
<dbReference type="PROSITE" id="PS51898">
    <property type="entry name" value="TYR_RECOMBINASE"/>
    <property type="match status" value="1"/>
</dbReference>
<dbReference type="Proteomes" id="UP000605568">
    <property type="component" value="Unassembled WGS sequence"/>
</dbReference>
<dbReference type="InterPro" id="IPR002104">
    <property type="entry name" value="Integrase_catalytic"/>
</dbReference>
<proteinExistence type="predicted"/>
<reference evidence="5" key="1">
    <citation type="journal article" date="2019" name="Int. J. Syst. Evol. Microbiol.">
        <title>The Global Catalogue of Microorganisms (GCM) 10K type strain sequencing project: providing services to taxonomists for standard genome sequencing and annotation.</title>
        <authorList>
            <consortium name="The Broad Institute Genomics Platform"/>
            <consortium name="The Broad Institute Genome Sequencing Center for Infectious Disease"/>
            <person name="Wu L."/>
            <person name="Ma J."/>
        </authorList>
    </citation>
    <scope>NUCLEOTIDE SEQUENCE [LARGE SCALE GENOMIC DNA]</scope>
    <source>
        <strain evidence="5">CGMCC 4.7367</strain>
    </source>
</reference>
<keyword evidence="1" id="KW-0238">DNA-binding</keyword>
<dbReference type="InterPro" id="IPR013762">
    <property type="entry name" value="Integrase-like_cat_sf"/>
</dbReference>
<dbReference type="CDD" id="cd00397">
    <property type="entry name" value="DNA_BRE_C"/>
    <property type="match status" value="1"/>
</dbReference>
<dbReference type="SUPFAM" id="SSF56349">
    <property type="entry name" value="DNA breaking-rejoining enzymes"/>
    <property type="match status" value="1"/>
</dbReference>
<dbReference type="InterPro" id="IPR010998">
    <property type="entry name" value="Integrase_recombinase_N"/>
</dbReference>
<dbReference type="Gene3D" id="1.10.150.130">
    <property type="match status" value="1"/>
</dbReference>
<sequence>MNDIDLEAVRLLLNRLGVRPEQLLDQPAPTSMPSVREYVESVSKAVPAGTLRVYETYWNRIVDEWGDRPLDEPTPLDIKQLAERTKAAALVRKNSRGGRSAAEHLIAAARCLYQHAIADRLMSESDNPARRVAKPRRLANTRRALPDNRLREINEAAGTTGNDPELDLVLLRFHTETAARRGGALALRRCDLDPEQCLVRLLEKGGTVRWQPVSPTLMKHLLVLGEQRGAIGNEQLLRYRNGDPITRRRYDYLWQRLGKHLPWVATQQVSTHWIRYTTLTWVERHFGYAVARVFAGHFGKSDAGTTTTYVRATIEEVATALAALTNEEHPLAVVSPRQLSSTSRDSIGRT</sequence>
<dbReference type="InterPro" id="IPR011010">
    <property type="entry name" value="DNA_brk_join_enz"/>
</dbReference>
<keyword evidence="5" id="KW-1185">Reference proteome</keyword>
<dbReference type="Gene3D" id="1.10.443.10">
    <property type="entry name" value="Intergrase catalytic core"/>
    <property type="match status" value="1"/>
</dbReference>